<dbReference type="SMART" id="SM00320">
    <property type="entry name" value="WD40"/>
    <property type="match status" value="5"/>
</dbReference>
<dbReference type="GO" id="GO:0006369">
    <property type="term" value="P:termination of RNA polymerase II transcription"/>
    <property type="evidence" value="ECO:0007669"/>
    <property type="project" value="InterPro"/>
</dbReference>
<organism evidence="7 8">
    <name type="scientific">Perilla frutescens var. hirtella</name>
    <name type="common">Perilla citriodora</name>
    <name type="synonym">Perilla setoyensis</name>
    <dbReference type="NCBI Taxonomy" id="608512"/>
    <lineage>
        <taxon>Eukaryota</taxon>
        <taxon>Viridiplantae</taxon>
        <taxon>Streptophyta</taxon>
        <taxon>Embryophyta</taxon>
        <taxon>Tracheophyta</taxon>
        <taxon>Spermatophyta</taxon>
        <taxon>Magnoliopsida</taxon>
        <taxon>eudicotyledons</taxon>
        <taxon>Gunneridae</taxon>
        <taxon>Pentapetalae</taxon>
        <taxon>asterids</taxon>
        <taxon>lamiids</taxon>
        <taxon>Lamiales</taxon>
        <taxon>Lamiaceae</taxon>
        <taxon>Nepetoideae</taxon>
        <taxon>Elsholtzieae</taxon>
        <taxon>Perilla</taxon>
    </lineage>
</organism>
<feature type="region of interest" description="Disordered" evidence="5">
    <location>
        <begin position="1229"/>
        <end position="1294"/>
    </location>
</feature>
<dbReference type="SMART" id="SM00582">
    <property type="entry name" value="RPR"/>
    <property type="match status" value="1"/>
</dbReference>
<dbReference type="GO" id="GO:0005737">
    <property type="term" value="C:cytoplasm"/>
    <property type="evidence" value="ECO:0007669"/>
    <property type="project" value="TreeGrafter"/>
</dbReference>
<keyword evidence="2" id="KW-0507">mRNA processing</keyword>
<feature type="compositionally biased region" description="Polar residues" evidence="5">
    <location>
        <begin position="1427"/>
        <end position="1440"/>
    </location>
</feature>
<feature type="compositionally biased region" description="Polar residues" evidence="5">
    <location>
        <begin position="489"/>
        <end position="498"/>
    </location>
</feature>
<feature type="region of interest" description="Disordered" evidence="5">
    <location>
        <begin position="1418"/>
        <end position="1440"/>
    </location>
</feature>
<dbReference type="Pfam" id="PF23228">
    <property type="entry name" value="zf_PCFS4"/>
    <property type="match status" value="1"/>
</dbReference>
<dbReference type="PRINTS" id="PR00320">
    <property type="entry name" value="GPROTEINBRPT"/>
</dbReference>
<evidence type="ECO:0000259" key="6">
    <source>
        <dbReference type="PROSITE" id="PS51391"/>
    </source>
</evidence>
<dbReference type="PANTHER" id="PTHR15921">
    <property type="entry name" value="PRE-MRNA CLEAVAGE COMPLEX II"/>
    <property type="match status" value="1"/>
</dbReference>
<dbReference type="FunFam" id="1.25.40.90:FF:000023">
    <property type="entry name" value="polyadenylation and cleavage factor homolog 4"/>
    <property type="match status" value="1"/>
</dbReference>
<feature type="repeat" description="WD" evidence="4">
    <location>
        <begin position="1089"/>
        <end position="1131"/>
    </location>
</feature>
<feature type="region of interest" description="Disordered" evidence="5">
    <location>
        <begin position="192"/>
        <end position="218"/>
    </location>
</feature>
<feature type="repeat" description="WD" evidence="4">
    <location>
        <begin position="1381"/>
        <end position="1413"/>
    </location>
</feature>
<dbReference type="InterPro" id="IPR036322">
    <property type="entry name" value="WD40_repeat_dom_sf"/>
</dbReference>
<keyword evidence="1 4" id="KW-0853">WD repeat</keyword>
<keyword evidence="8" id="KW-1185">Reference proteome</keyword>
<dbReference type="InterPro" id="IPR020472">
    <property type="entry name" value="WD40_PAC1"/>
</dbReference>
<dbReference type="PANTHER" id="PTHR15921:SF12">
    <property type="entry name" value="POLYADENYLATION AND CLEAVAGE FACTOR HOMOLOG 4"/>
    <property type="match status" value="1"/>
</dbReference>
<dbReference type="EMBL" id="SDAM02000026">
    <property type="protein sequence ID" value="KAH6836116.1"/>
    <property type="molecule type" value="Genomic_DNA"/>
</dbReference>
<keyword evidence="3" id="KW-0677">Repeat</keyword>
<dbReference type="InterPro" id="IPR047415">
    <property type="entry name" value="Pcf11_CID"/>
</dbReference>
<feature type="compositionally biased region" description="Low complexity" evidence="5">
    <location>
        <begin position="199"/>
        <end position="210"/>
    </location>
</feature>
<dbReference type="Proteomes" id="UP001190926">
    <property type="component" value="Unassembled WGS sequence"/>
</dbReference>
<feature type="repeat" description="WD" evidence="4">
    <location>
        <begin position="1294"/>
        <end position="1335"/>
    </location>
</feature>
<dbReference type="PROSITE" id="PS50294">
    <property type="entry name" value="WD_REPEATS_REGION"/>
    <property type="match status" value="3"/>
</dbReference>
<feature type="repeat" description="WD" evidence="4">
    <location>
        <begin position="1176"/>
        <end position="1218"/>
    </location>
</feature>
<sequence length="1440" mass="157001">MDRSSRFQNPVPLSSGGFSKPPPIQNDGVGIKPLPPLLLDRFRAMVKEREEESRVFGGAAVLPLGTDAIVRLYEIVLSELTMNSKPIITDLTIIAGEQRAHAEGIAGAICTRILEVSVDQKLPSLYLLDSIVKNIGKEYIKFFAIRLPEVFCEAYAQVNPNMHAAMRHLFGTWSTVFPLSVLQKIETQLQFSPPVNGQSSGLSSARASESPRPTHGIHINPKYLEAQRQFGHSTVDPFGTEGVSSTGRAGLATSGVEAVKKSLPSAARITRSSPPYGLGPAGSLSPSGPSLEDFGMDSSTKRVVVRQSPSRPGIDYGPSKVMSREEETSEWRKRNWQGNPKPQLKASAAHKFSGGIDLRGPRALISAYGMDDREKHLNHKHNKAEELDSNGAEQKIAIRTWQNTEEEEFDWEDMTPSLADRKQSNDTYSSLPPSGNLTGIQSIITNHAARLSGHGSINNVAGVLPNVAGPSDLTSYIPPSFARESLTFPPQQSQSQFNAKGGGSLAENRSFLTGGEQKPRVIGQYQNIDGKTGGPAGVVSTFSSAYDSPAAEIRLGDSSALTKAWNPANFQNSQILTSHSTLPPQMQIRGQFGMRNASNIADQVHSEPGSSRSMSQVNLSQISSIRPGMVPVNLHSAAQQSLVQPNFLMAQEARQNIALPSSAPITSNTMVPPLNYGYLAHGQGPHNLIRGVQSSLPILNAPNMPFQVHGATLQHPPRGPLPGTTQALPIGQNIGQVAPNAPERSGLTGLISSLMAQGLISLTNQDSVGVEFDQDSLKVRHESAITSLYADLPRQCRTCGLRFKGQEEHSKHMDWHVNKNRTLKTRKTKPSPKWFVSVNMWLSGAEALGTEAAPGFLPVENAVEKEEDEELAVPADDNQKACALCGEPFDDFYSDEVEEWMYRGAVYMYAPGGSTVGMDRSQLGPIVHAKCRSDSHGISSEDHKKDGTAAALSITKMQLSFAFHVQDSADEGGGLLGVGRGRREIKDARTMWKETREREFGNLRPNLFSSRIFKSRVSSIQLSNSKEVVSSHRGSVNSLQVDLTEGRYLLAGASDATVAVYDVQRATDYEGRGLIAKHKSLLFINKQHEHGHKYAITSAIWYPIDTGLFVTGSYDHHINVWDTNTTQVVVNFKMPGKVYRNAMSSIARSHMLIAAGTEDVQVRLCDIASGAFAHTLSGHRDGVMSLEWSTSSEWVLVTGGCDGAIRFWDIRRAGCFRVLDQSHTQFGRRPPLLMCPTTNKKSSTYQSSAKARPPQRKSANGNTLKPHAVGRVSSQMKSAKQRSHPGMLSSHDRATGHYGVVTGLKVTEDGMYLLSAGSDSRLRLWDIESGCNTLVNFETARLQSSKPLQMAVSQDSALAFVPCMTTVKVFDIWSGQTKCAFRGHYENVNCCWYNALDQELYTGGNDRQILVWSPPKSISDEVDESKNGQAAASDQDNWSD</sequence>
<dbReference type="InterPro" id="IPR057242">
    <property type="entry name" value="PCFS4-like"/>
</dbReference>
<dbReference type="SUPFAM" id="SSF48464">
    <property type="entry name" value="ENTH/VHS domain"/>
    <property type="match status" value="1"/>
</dbReference>
<evidence type="ECO:0000313" key="8">
    <source>
        <dbReference type="Proteomes" id="UP001190926"/>
    </source>
</evidence>
<evidence type="ECO:0000313" key="7">
    <source>
        <dbReference type="EMBL" id="KAH6836116.1"/>
    </source>
</evidence>
<dbReference type="InterPro" id="IPR013087">
    <property type="entry name" value="Znf_C2H2_type"/>
</dbReference>
<evidence type="ECO:0000256" key="3">
    <source>
        <dbReference type="ARBA" id="ARBA00022737"/>
    </source>
</evidence>
<evidence type="ECO:0000256" key="5">
    <source>
        <dbReference type="SAM" id="MobiDB-lite"/>
    </source>
</evidence>
<feature type="region of interest" description="Disordered" evidence="5">
    <location>
        <begin position="1"/>
        <end position="31"/>
    </location>
</feature>
<protein>
    <submittedName>
        <fullName evidence="7">Transducin/WD40 repeat-like superfamily protein</fullName>
    </submittedName>
</protein>
<dbReference type="PROSITE" id="PS00028">
    <property type="entry name" value="ZINC_FINGER_C2H2_1"/>
    <property type="match status" value="1"/>
</dbReference>
<dbReference type="Pfam" id="PF04818">
    <property type="entry name" value="CID"/>
    <property type="match status" value="1"/>
</dbReference>
<feature type="region of interest" description="Disordered" evidence="5">
    <location>
        <begin position="489"/>
        <end position="516"/>
    </location>
</feature>
<dbReference type="InterPro" id="IPR015943">
    <property type="entry name" value="WD40/YVTN_repeat-like_dom_sf"/>
</dbReference>
<name>A0AAD4JLM2_PERFH</name>
<feature type="compositionally biased region" description="Polar residues" evidence="5">
    <location>
        <begin position="1236"/>
        <end position="1249"/>
    </location>
</feature>
<evidence type="ECO:0000256" key="4">
    <source>
        <dbReference type="PROSITE-ProRule" id="PRU00221"/>
    </source>
</evidence>
<dbReference type="InterPro" id="IPR006569">
    <property type="entry name" value="CID_dom"/>
</dbReference>
<evidence type="ECO:0000256" key="1">
    <source>
        <dbReference type="ARBA" id="ARBA00022574"/>
    </source>
</evidence>
<dbReference type="InterPro" id="IPR001680">
    <property type="entry name" value="WD40_rpt"/>
</dbReference>
<comment type="caution">
    <text evidence="7">The sequence shown here is derived from an EMBL/GenBank/DDBJ whole genome shotgun (WGS) entry which is preliminary data.</text>
</comment>
<reference evidence="7 8" key="1">
    <citation type="journal article" date="2021" name="Nat. Commun.">
        <title>Incipient diploidization of the medicinal plant Perilla within 10,000 years.</title>
        <authorList>
            <person name="Zhang Y."/>
            <person name="Shen Q."/>
            <person name="Leng L."/>
            <person name="Zhang D."/>
            <person name="Chen S."/>
            <person name="Shi Y."/>
            <person name="Ning Z."/>
            <person name="Chen S."/>
        </authorList>
    </citation>
    <scope>NUCLEOTIDE SEQUENCE [LARGE SCALE GENOMIC DNA]</scope>
    <source>
        <strain evidence="8">cv. PC099</strain>
    </source>
</reference>
<dbReference type="Gene3D" id="2.130.10.10">
    <property type="entry name" value="YVTN repeat-like/Quinoprotein amine dehydrogenase"/>
    <property type="match status" value="1"/>
</dbReference>
<feature type="repeat" description="WD" evidence="4">
    <location>
        <begin position="1029"/>
        <end position="1064"/>
    </location>
</feature>
<dbReference type="SUPFAM" id="SSF50978">
    <property type="entry name" value="WD40 repeat-like"/>
    <property type="match status" value="1"/>
</dbReference>
<feature type="compositionally biased region" description="Polar residues" evidence="5">
    <location>
        <begin position="1"/>
        <end position="12"/>
    </location>
</feature>
<accession>A0AAD4JLM2</accession>
<feature type="region of interest" description="Disordered" evidence="5">
    <location>
        <begin position="270"/>
        <end position="324"/>
    </location>
</feature>
<feature type="compositionally biased region" description="Low complexity" evidence="5">
    <location>
        <begin position="272"/>
        <end position="291"/>
    </location>
</feature>
<dbReference type="FunFam" id="2.130.10.10:FF:001356">
    <property type="entry name" value="Excision repair cross-complementation group 8"/>
    <property type="match status" value="1"/>
</dbReference>
<gene>
    <name evidence="7" type="ORF">C2S53_002096</name>
</gene>
<dbReference type="PROSITE" id="PS51391">
    <property type="entry name" value="CID"/>
    <property type="match status" value="1"/>
</dbReference>
<feature type="domain" description="CID" evidence="6">
    <location>
        <begin position="65"/>
        <end position="193"/>
    </location>
</feature>
<dbReference type="GO" id="GO:0005849">
    <property type="term" value="C:mRNA cleavage factor complex"/>
    <property type="evidence" value="ECO:0007669"/>
    <property type="project" value="TreeGrafter"/>
</dbReference>
<dbReference type="GO" id="GO:0000993">
    <property type="term" value="F:RNA polymerase II complex binding"/>
    <property type="evidence" value="ECO:0007669"/>
    <property type="project" value="InterPro"/>
</dbReference>
<proteinExistence type="predicted"/>
<dbReference type="GO" id="GO:0003729">
    <property type="term" value="F:mRNA binding"/>
    <property type="evidence" value="ECO:0007669"/>
    <property type="project" value="InterPro"/>
</dbReference>
<evidence type="ECO:0000256" key="2">
    <source>
        <dbReference type="ARBA" id="ARBA00022664"/>
    </source>
</evidence>
<dbReference type="Gene3D" id="1.25.40.90">
    <property type="match status" value="1"/>
</dbReference>
<dbReference type="Pfam" id="PF00400">
    <property type="entry name" value="WD40"/>
    <property type="match status" value="4"/>
</dbReference>
<dbReference type="FunFam" id="2.130.10.10:FF:001188">
    <property type="entry name" value="Transducin/WD40 repeat-like superfamily protein"/>
    <property type="match status" value="1"/>
</dbReference>
<dbReference type="InterPro" id="IPR045154">
    <property type="entry name" value="PCF11-like"/>
</dbReference>
<dbReference type="GO" id="GO:0031124">
    <property type="term" value="P:mRNA 3'-end processing"/>
    <property type="evidence" value="ECO:0007669"/>
    <property type="project" value="InterPro"/>
</dbReference>
<dbReference type="InterPro" id="IPR019775">
    <property type="entry name" value="WD40_repeat_CS"/>
</dbReference>
<dbReference type="InterPro" id="IPR008942">
    <property type="entry name" value="ENTH_VHS"/>
</dbReference>
<dbReference type="PROSITE" id="PS00678">
    <property type="entry name" value="WD_REPEATS_1"/>
    <property type="match status" value="2"/>
</dbReference>
<dbReference type="CDD" id="cd16982">
    <property type="entry name" value="CID_Pcf11"/>
    <property type="match status" value="1"/>
</dbReference>
<dbReference type="PROSITE" id="PS50082">
    <property type="entry name" value="WD_REPEATS_2"/>
    <property type="match status" value="5"/>
</dbReference>